<accession>M6VAK1</accession>
<organism evidence="1 2">
    <name type="scientific">Leptospira santarosai str. ZUN179</name>
    <dbReference type="NCBI Taxonomy" id="1049985"/>
    <lineage>
        <taxon>Bacteria</taxon>
        <taxon>Pseudomonadati</taxon>
        <taxon>Spirochaetota</taxon>
        <taxon>Spirochaetia</taxon>
        <taxon>Leptospirales</taxon>
        <taxon>Leptospiraceae</taxon>
        <taxon>Leptospira</taxon>
    </lineage>
</organism>
<comment type="caution">
    <text evidence="1">The sequence shown here is derived from an EMBL/GenBank/DDBJ whole genome shotgun (WGS) entry which is preliminary data.</text>
</comment>
<sequence length="104" mass="12431">MNKLEARKQYESLMFLSQSIYKIKNQTARVMLHLSFELMLNQIERLISKMEVLQTKIHDPEFQKEIRREKFLHKQIASMEATADILCIPAMRRSLLKHFEHASK</sequence>
<protein>
    <submittedName>
        <fullName evidence="1">Uncharacterized protein</fullName>
    </submittedName>
</protein>
<reference evidence="1 2" key="1">
    <citation type="submission" date="2013-01" db="EMBL/GenBank/DDBJ databases">
        <authorList>
            <person name="Harkins D.M."/>
            <person name="Durkin A.S."/>
            <person name="Brinkac L.M."/>
            <person name="Haft D.H."/>
            <person name="Selengut J.D."/>
            <person name="Sanka R."/>
            <person name="DePew J."/>
            <person name="Purushe J."/>
            <person name="Matthias M.A."/>
            <person name="Vinetz J.M."/>
            <person name="Sutton G.G."/>
            <person name="Nierman W.C."/>
            <person name="Fouts D.E."/>
        </authorList>
    </citation>
    <scope>NUCLEOTIDE SEQUENCE [LARGE SCALE GENOMIC DNA]</scope>
    <source>
        <strain evidence="1 2">ZUN179</strain>
    </source>
</reference>
<dbReference type="AlphaFoldDB" id="M6VAK1"/>
<dbReference type="EMBL" id="AHOQ02000016">
    <property type="protein sequence ID" value="EMO46523.1"/>
    <property type="molecule type" value="Genomic_DNA"/>
</dbReference>
<dbReference type="RefSeq" id="WP_004485572.1">
    <property type="nucleotide sequence ID" value="NZ_AHOQ02000016.1"/>
</dbReference>
<evidence type="ECO:0000313" key="2">
    <source>
        <dbReference type="Proteomes" id="UP000012160"/>
    </source>
</evidence>
<gene>
    <name evidence="1" type="ORF">LEP1GSC187_2179</name>
</gene>
<dbReference type="Proteomes" id="UP000012160">
    <property type="component" value="Unassembled WGS sequence"/>
</dbReference>
<proteinExistence type="predicted"/>
<name>M6VAK1_9LEPT</name>
<evidence type="ECO:0000313" key="1">
    <source>
        <dbReference type="EMBL" id="EMO46523.1"/>
    </source>
</evidence>